<dbReference type="GeneID" id="6084978"/>
<accession>B0DZG7</accession>
<evidence type="ECO:0000313" key="2">
    <source>
        <dbReference type="Proteomes" id="UP000001194"/>
    </source>
</evidence>
<protein>
    <submittedName>
        <fullName evidence="1">Predicted protein</fullName>
    </submittedName>
</protein>
<dbReference type="RefSeq" id="XP_001889325.1">
    <property type="nucleotide sequence ID" value="XM_001889290.1"/>
</dbReference>
<dbReference type="Proteomes" id="UP000001194">
    <property type="component" value="Unassembled WGS sequence"/>
</dbReference>
<dbReference type="EMBL" id="DS547155">
    <property type="protein sequence ID" value="EDR00016.1"/>
    <property type="molecule type" value="Genomic_DNA"/>
</dbReference>
<name>B0DZG7_LACBS</name>
<gene>
    <name evidence="1" type="ORF">LACBIDRAFT_314924</name>
</gene>
<reference evidence="1 2" key="1">
    <citation type="journal article" date="2008" name="Nature">
        <title>The genome of Laccaria bicolor provides insights into mycorrhizal symbiosis.</title>
        <authorList>
            <person name="Martin F."/>
            <person name="Aerts A."/>
            <person name="Ahren D."/>
            <person name="Brun A."/>
            <person name="Danchin E.G.J."/>
            <person name="Duchaussoy F."/>
            <person name="Gibon J."/>
            <person name="Kohler A."/>
            <person name="Lindquist E."/>
            <person name="Pereda V."/>
            <person name="Salamov A."/>
            <person name="Shapiro H.J."/>
            <person name="Wuyts J."/>
            <person name="Blaudez D."/>
            <person name="Buee M."/>
            <person name="Brokstein P."/>
            <person name="Canbaeck B."/>
            <person name="Cohen D."/>
            <person name="Courty P.E."/>
            <person name="Coutinho P.M."/>
            <person name="Delaruelle C."/>
            <person name="Detter J.C."/>
            <person name="Deveau A."/>
            <person name="DiFazio S."/>
            <person name="Duplessis S."/>
            <person name="Fraissinet-Tachet L."/>
            <person name="Lucic E."/>
            <person name="Frey-Klett P."/>
            <person name="Fourrey C."/>
            <person name="Feussner I."/>
            <person name="Gay G."/>
            <person name="Grimwood J."/>
            <person name="Hoegger P.J."/>
            <person name="Jain P."/>
            <person name="Kilaru S."/>
            <person name="Labbe J."/>
            <person name="Lin Y.C."/>
            <person name="Legue V."/>
            <person name="Le Tacon F."/>
            <person name="Marmeisse R."/>
            <person name="Melayah D."/>
            <person name="Montanini B."/>
            <person name="Muratet M."/>
            <person name="Nehls U."/>
            <person name="Niculita-Hirzel H."/>
            <person name="Oudot-Le Secq M.P."/>
            <person name="Peter M."/>
            <person name="Quesneville H."/>
            <person name="Rajashekar B."/>
            <person name="Reich M."/>
            <person name="Rouhier N."/>
            <person name="Schmutz J."/>
            <person name="Yin T."/>
            <person name="Chalot M."/>
            <person name="Henrissat B."/>
            <person name="Kuees U."/>
            <person name="Lucas S."/>
            <person name="Van de Peer Y."/>
            <person name="Podila G.K."/>
            <person name="Polle A."/>
            <person name="Pukkila P.J."/>
            <person name="Richardson P.M."/>
            <person name="Rouze P."/>
            <person name="Sanders I.R."/>
            <person name="Stajich J.E."/>
            <person name="Tunlid A."/>
            <person name="Tuskan G."/>
            <person name="Grigoriev I.V."/>
        </authorList>
    </citation>
    <scope>NUCLEOTIDE SEQUENCE [LARGE SCALE GENOMIC DNA]</scope>
    <source>
        <strain evidence="2">S238N-H82 / ATCC MYA-4686</strain>
    </source>
</reference>
<organism evidence="2">
    <name type="scientific">Laccaria bicolor (strain S238N-H82 / ATCC MYA-4686)</name>
    <name type="common">Bicoloured deceiver</name>
    <name type="synonym">Laccaria laccata var. bicolor</name>
    <dbReference type="NCBI Taxonomy" id="486041"/>
    <lineage>
        <taxon>Eukaryota</taxon>
        <taxon>Fungi</taxon>
        <taxon>Dikarya</taxon>
        <taxon>Basidiomycota</taxon>
        <taxon>Agaricomycotina</taxon>
        <taxon>Agaricomycetes</taxon>
        <taxon>Agaricomycetidae</taxon>
        <taxon>Agaricales</taxon>
        <taxon>Agaricineae</taxon>
        <taxon>Hydnangiaceae</taxon>
        <taxon>Laccaria</taxon>
    </lineage>
</organism>
<evidence type="ECO:0000313" key="1">
    <source>
        <dbReference type="EMBL" id="EDR00016.1"/>
    </source>
</evidence>
<dbReference type="InParanoid" id="B0DZG7"/>
<proteinExistence type="predicted"/>
<dbReference type="HOGENOM" id="CLU_2688248_0_0_1"/>
<keyword evidence="2" id="KW-1185">Reference proteome</keyword>
<dbReference type="AlphaFoldDB" id="B0DZG7"/>
<dbReference type="KEGG" id="lbc:LACBIDRAFT_314924"/>
<sequence>MKKAMNTPNPVNEIPIESAQHRQSHQLKIPAGWLPLKMSDGCLTGYWVSVRRWLQLRSHQGHVDARWLNAGSMQ</sequence>